<proteinExistence type="predicted"/>
<evidence type="ECO:0000259" key="1">
    <source>
        <dbReference type="Pfam" id="PF21882"/>
    </source>
</evidence>
<dbReference type="Gene3D" id="2.60.40.3940">
    <property type="match status" value="1"/>
</dbReference>
<accession>A0A4R5DT79</accession>
<name>A0A4R5DT79_9BACT</name>
<dbReference type="InterPro" id="IPR054075">
    <property type="entry name" value="Gp53-like_C"/>
</dbReference>
<evidence type="ECO:0000313" key="2">
    <source>
        <dbReference type="EMBL" id="TDE17726.1"/>
    </source>
</evidence>
<keyword evidence="3" id="KW-1185">Reference proteome</keyword>
<gene>
    <name evidence="2" type="ORF">E0F88_07495</name>
</gene>
<feature type="domain" description="Putative tail fiber protein gp53-like C-terminal" evidence="1">
    <location>
        <begin position="151"/>
        <end position="230"/>
    </location>
</feature>
<organism evidence="2 3">
    <name type="scientific">Dyadobacter psychrotolerans</name>
    <dbReference type="NCBI Taxonomy" id="2541721"/>
    <lineage>
        <taxon>Bacteria</taxon>
        <taxon>Pseudomonadati</taxon>
        <taxon>Bacteroidota</taxon>
        <taxon>Cytophagia</taxon>
        <taxon>Cytophagales</taxon>
        <taxon>Spirosomataceae</taxon>
        <taxon>Dyadobacter</taxon>
    </lineage>
</organism>
<comment type="caution">
    <text evidence="2">The sequence shown here is derived from an EMBL/GenBank/DDBJ whole genome shotgun (WGS) entry which is preliminary data.</text>
</comment>
<dbReference type="EMBL" id="SMFL01000002">
    <property type="protein sequence ID" value="TDE17726.1"/>
    <property type="molecule type" value="Genomic_DNA"/>
</dbReference>
<dbReference type="RefSeq" id="WP_131957592.1">
    <property type="nucleotide sequence ID" value="NZ_SMFL01000002.1"/>
</dbReference>
<dbReference type="Pfam" id="PF21882">
    <property type="entry name" value="Gp53-like_C"/>
    <property type="match status" value="1"/>
</dbReference>
<sequence>MPRITRKTQKVFASGAANNGVIGSAADGTKVLSTDLVTLQAKAAYLTGLNAITISGQRLPPLEEIQALHYIETSQIAYVLQEGIPEYDTGTTYYQKSIVKAPGTTQLYSSLTDNNTGNALPTFGTNNTNWQSLTDFGTGAQSLTTNGYKIFPGGLIVQWGYANTLSTNPVTVTFPIAFPNGVLSMAHVNRLADVVTYFGASTLTNFTATIRQVDAASPFGANFNWIAIGY</sequence>
<reference evidence="2 3" key="1">
    <citation type="submission" date="2019-03" db="EMBL/GenBank/DDBJ databases">
        <title>Dyadobacter AR-3-6 sp. nov., isolated from arctic soil.</title>
        <authorList>
            <person name="Chaudhary D.K."/>
        </authorList>
    </citation>
    <scope>NUCLEOTIDE SEQUENCE [LARGE SCALE GENOMIC DNA]</scope>
    <source>
        <strain evidence="2 3">AR-3-6</strain>
    </source>
</reference>
<evidence type="ECO:0000313" key="3">
    <source>
        <dbReference type="Proteomes" id="UP000294850"/>
    </source>
</evidence>
<dbReference type="AlphaFoldDB" id="A0A4R5DT79"/>
<protein>
    <recommendedName>
        <fullName evidence="1">Putative tail fiber protein gp53-like C-terminal domain-containing protein</fullName>
    </recommendedName>
</protein>
<dbReference type="Proteomes" id="UP000294850">
    <property type="component" value="Unassembled WGS sequence"/>
</dbReference>
<dbReference type="OrthoDB" id="1100775at2"/>